<evidence type="ECO:0000313" key="2">
    <source>
        <dbReference type="Proteomes" id="UP000594638"/>
    </source>
</evidence>
<reference evidence="1 2" key="1">
    <citation type="submission" date="2019-12" db="EMBL/GenBank/DDBJ databases">
        <authorList>
            <person name="Alioto T."/>
            <person name="Alioto T."/>
            <person name="Gomez Garrido J."/>
        </authorList>
    </citation>
    <scope>NUCLEOTIDE SEQUENCE [LARGE SCALE GENOMIC DNA]</scope>
</reference>
<dbReference type="Gramene" id="OE9A043520T1">
    <property type="protein sequence ID" value="OE9A043520C1"/>
    <property type="gene ID" value="OE9A043520"/>
</dbReference>
<keyword evidence="2" id="KW-1185">Reference proteome</keyword>
<comment type="caution">
    <text evidence="1">The sequence shown here is derived from an EMBL/GenBank/DDBJ whole genome shotgun (WGS) entry which is preliminary data.</text>
</comment>
<protein>
    <submittedName>
        <fullName evidence="1">ERAD-associated E3 ubiquitin- ligase component HRD3A</fullName>
    </submittedName>
</protein>
<name>A0A8S0QN81_OLEEU</name>
<gene>
    <name evidence="1" type="ORF">OLEA9_A043520</name>
</gene>
<dbReference type="OrthoDB" id="1740356at2759"/>
<keyword evidence="1" id="KW-0436">Ligase</keyword>
<dbReference type="InterPro" id="IPR044623">
    <property type="entry name" value="HRD3"/>
</dbReference>
<dbReference type="PANTHER" id="PTHR45084:SF1">
    <property type="entry name" value="ERAD-ASSOCIATED E3 UBIQUITIN-PROTEIN LIGASE COMPONENT HRD3A-RELATED"/>
    <property type="match status" value="1"/>
</dbReference>
<organism evidence="1 2">
    <name type="scientific">Olea europaea subsp. europaea</name>
    <dbReference type="NCBI Taxonomy" id="158383"/>
    <lineage>
        <taxon>Eukaryota</taxon>
        <taxon>Viridiplantae</taxon>
        <taxon>Streptophyta</taxon>
        <taxon>Embryophyta</taxon>
        <taxon>Tracheophyta</taxon>
        <taxon>Spermatophyta</taxon>
        <taxon>Magnoliopsida</taxon>
        <taxon>eudicotyledons</taxon>
        <taxon>Gunneridae</taxon>
        <taxon>Pentapetalae</taxon>
        <taxon>asterids</taxon>
        <taxon>lamiids</taxon>
        <taxon>Lamiales</taxon>
        <taxon>Oleaceae</taxon>
        <taxon>Oleeae</taxon>
        <taxon>Olea</taxon>
    </lineage>
</organism>
<dbReference type="PANTHER" id="PTHR45084">
    <property type="entry name" value="ERAD-ASSOCIATED E3 UBIQUITIN-PROTEIN LIGASE COMPONENT HRD3A-RELATED"/>
    <property type="match status" value="1"/>
</dbReference>
<dbReference type="AlphaFoldDB" id="A0A8S0QN81"/>
<sequence>METRQKTTEENLKRLDKDMSELSVAALTGKVNSKFDNIDGFIKQMNEEHEAVVALLDKISASQEKQVESSNIGSNFDSGVLRVKLQSLQSGERYRVMEEAVSEVEVAVATRHLHAQSVIGSWYNMGLTREISQANLFFSHSFAAEDGNLQSKMALAYTYYRQESR</sequence>
<dbReference type="GO" id="GO:0036503">
    <property type="term" value="P:ERAD pathway"/>
    <property type="evidence" value="ECO:0007669"/>
    <property type="project" value="InterPro"/>
</dbReference>
<dbReference type="EMBL" id="CACTIH010001876">
    <property type="protein sequence ID" value="CAA2967083.1"/>
    <property type="molecule type" value="Genomic_DNA"/>
</dbReference>
<dbReference type="GO" id="GO:0016874">
    <property type="term" value="F:ligase activity"/>
    <property type="evidence" value="ECO:0007669"/>
    <property type="project" value="UniProtKB-KW"/>
</dbReference>
<evidence type="ECO:0000313" key="1">
    <source>
        <dbReference type="EMBL" id="CAA2967083.1"/>
    </source>
</evidence>
<proteinExistence type="predicted"/>
<accession>A0A8S0QN81</accession>
<dbReference type="Proteomes" id="UP000594638">
    <property type="component" value="Unassembled WGS sequence"/>
</dbReference>